<sequence length="249" mass="27446">MTDFKTLAEIVTIQNQELAIESYQVKPVGSGPWPGIIVFQEIFGVNAHIRSVTQRIAQLGYVAIAPAIYQRQVANLELGYSEAEVQLGRQYKMNTRAEELLSDTQATITYLNRLPEVRSGCIGTLGFCFGGHVAYLVATLPEIKATASFYGAGIATMIPGGGPPTVTKTSEIQGRLFGFFGTQDPSIPQSEVDLIEQTLRLEGVDFKIFQYPAGHGFFCDQRPSYDPEAADDAWHQVQTLFQETLLRDC</sequence>
<proteinExistence type="predicted"/>
<name>A0ABD4T0F9_9CYAN</name>
<dbReference type="PANTHER" id="PTHR46623:SF6">
    <property type="entry name" value="ALPHA_BETA-HYDROLASES SUPERFAMILY PROTEIN"/>
    <property type="match status" value="1"/>
</dbReference>
<evidence type="ECO:0000313" key="3">
    <source>
        <dbReference type="Proteomes" id="UP000031561"/>
    </source>
</evidence>
<organism evidence="2 3">
    <name type="scientific">Lyngbya confervoides BDU141951</name>
    <dbReference type="NCBI Taxonomy" id="1574623"/>
    <lineage>
        <taxon>Bacteria</taxon>
        <taxon>Bacillati</taxon>
        <taxon>Cyanobacteriota</taxon>
        <taxon>Cyanophyceae</taxon>
        <taxon>Oscillatoriophycideae</taxon>
        <taxon>Oscillatoriales</taxon>
        <taxon>Microcoleaceae</taxon>
        <taxon>Lyngbya</taxon>
    </lineage>
</organism>
<dbReference type="SUPFAM" id="SSF53474">
    <property type="entry name" value="alpha/beta-Hydrolases"/>
    <property type="match status" value="1"/>
</dbReference>
<dbReference type="RefSeq" id="WP_166280109.1">
    <property type="nucleotide sequence ID" value="NZ_JTHE03000023.1"/>
</dbReference>
<dbReference type="PANTHER" id="PTHR46623">
    <property type="entry name" value="CARBOXYMETHYLENEBUTENOLIDASE-RELATED"/>
    <property type="match status" value="1"/>
</dbReference>
<comment type="caution">
    <text evidence="2">The sequence shown here is derived from an EMBL/GenBank/DDBJ whole genome shotgun (WGS) entry which is preliminary data.</text>
</comment>
<reference evidence="2 3" key="1">
    <citation type="journal article" date="2015" name="Genome Announc.">
        <title>Draft Genome Sequence of Filamentous Marine Cyanobacterium Lyngbya confervoides Strain BDU141951.</title>
        <authorList>
            <person name="Chandrababunaidu M.M."/>
            <person name="Sen D."/>
            <person name="Tripathy S."/>
        </authorList>
    </citation>
    <scope>NUCLEOTIDE SEQUENCE [LARGE SCALE GENOMIC DNA]</scope>
    <source>
        <strain evidence="2 3">BDU141951</strain>
    </source>
</reference>
<accession>A0ABD4T0F9</accession>
<keyword evidence="2" id="KW-0378">Hydrolase</keyword>
<dbReference type="InterPro" id="IPR029058">
    <property type="entry name" value="AB_hydrolase_fold"/>
</dbReference>
<dbReference type="AlphaFoldDB" id="A0ABD4T0F9"/>
<dbReference type="EMBL" id="JTHE03000023">
    <property type="protein sequence ID" value="MCM1981915.1"/>
    <property type="molecule type" value="Genomic_DNA"/>
</dbReference>
<evidence type="ECO:0000313" key="2">
    <source>
        <dbReference type="EMBL" id="MCM1981915.1"/>
    </source>
</evidence>
<dbReference type="Pfam" id="PF01738">
    <property type="entry name" value="DLH"/>
    <property type="match status" value="1"/>
</dbReference>
<dbReference type="InterPro" id="IPR002925">
    <property type="entry name" value="Dienelactn_hydro"/>
</dbReference>
<dbReference type="GO" id="GO:0016787">
    <property type="term" value="F:hydrolase activity"/>
    <property type="evidence" value="ECO:0007669"/>
    <property type="project" value="UniProtKB-KW"/>
</dbReference>
<gene>
    <name evidence="2" type="ORF">QQ91_0003590</name>
</gene>
<feature type="domain" description="Dienelactone hydrolase" evidence="1">
    <location>
        <begin position="20"/>
        <end position="244"/>
    </location>
</feature>
<dbReference type="Proteomes" id="UP000031561">
    <property type="component" value="Unassembled WGS sequence"/>
</dbReference>
<keyword evidence="3" id="KW-1185">Reference proteome</keyword>
<dbReference type="Gene3D" id="3.40.50.1820">
    <property type="entry name" value="alpha/beta hydrolase"/>
    <property type="match status" value="1"/>
</dbReference>
<dbReference type="InterPro" id="IPR051049">
    <property type="entry name" value="Dienelactone_hydrolase-like"/>
</dbReference>
<protein>
    <submittedName>
        <fullName evidence="2">Dienelactone hydrolase family protein</fullName>
    </submittedName>
</protein>
<evidence type="ECO:0000259" key="1">
    <source>
        <dbReference type="Pfam" id="PF01738"/>
    </source>
</evidence>